<dbReference type="Proteomes" id="UP000824976">
    <property type="component" value="Chromosome"/>
</dbReference>
<keyword evidence="1" id="KW-1133">Transmembrane helix</keyword>
<dbReference type="EMBL" id="CP040817">
    <property type="protein sequence ID" value="QYM90445.1"/>
    <property type="molecule type" value="Genomic_DNA"/>
</dbReference>
<keyword evidence="1" id="KW-0472">Membrane</keyword>
<name>A0ABX8VRM2_9GAMM</name>
<evidence type="ECO:0000313" key="3">
    <source>
        <dbReference type="Proteomes" id="UP000824976"/>
    </source>
</evidence>
<keyword evidence="3" id="KW-1185">Reference proteome</keyword>
<sequence length="217" mass="25311">MYINGKKVGKVNSPRNKIKFGIQTWSLLITCILFVVNIAFGRYQSYVDQEQQRNNVRVLIAYDIVKNESVLKYLYGIRGDTKERDEDNESTELSPIHFNMRANTRINYLSQLQDDFYSKVYSDIKILPPDEVALILQYSKTLYEIKKITSIASAEITKNDTSDTEMKTIEMKINFHFIRLFEISGELSKKYSKITSVMKRYNDECEYPGCFDLPDAE</sequence>
<reference evidence="2 3" key="1">
    <citation type="submission" date="2019-06" db="EMBL/GenBank/DDBJ databases">
        <title>Complete genome of Dickeya zeae PL65.</title>
        <authorList>
            <person name="Boluk G."/>
            <person name="Arif M."/>
        </authorList>
    </citation>
    <scope>NUCLEOTIDE SEQUENCE [LARGE SCALE GENOMIC DNA]</scope>
    <source>
        <strain evidence="2 3">PL65</strain>
    </source>
</reference>
<feature type="transmembrane region" description="Helical" evidence="1">
    <location>
        <begin position="20"/>
        <end position="40"/>
    </location>
</feature>
<evidence type="ECO:0000313" key="2">
    <source>
        <dbReference type="EMBL" id="QYM90445.1"/>
    </source>
</evidence>
<organism evidence="2 3">
    <name type="scientific">Dickeya zeae</name>
    <dbReference type="NCBI Taxonomy" id="204042"/>
    <lineage>
        <taxon>Bacteria</taxon>
        <taxon>Pseudomonadati</taxon>
        <taxon>Pseudomonadota</taxon>
        <taxon>Gammaproteobacteria</taxon>
        <taxon>Enterobacterales</taxon>
        <taxon>Pectobacteriaceae</taxon>
        <taxon>Dickeya</taxon>
    </lineage>
</organism>
<keyword evidence="1" id="KW-0812">Transmembrane</keyword>
<accession>A0ABX8VRM2</accession>
<dbReference type="RefSeq" id="WP_220177590.1">
    <property type="nucleotide sequence ID" value="NZ_CP040817.1"/>
</dbReference>
<evidence type="ECO:0000256" key="1">
    <source>
        <dbReference type="SAM" id="Phobius"/>
    </source>
</evidence>
<proteinExistence type="predicted"/>
<protein>
    <submittedName>
        <fullName evidence="2">Uncharacterized protein</fullName>
    </submittedName>
</protein>
<gene>
    <name evidence="2" type="ORF">FGI21_00435</name>
</gene>